<accession>A0ABQ6W022</accession>
<name>A0ABQ6W022_9EURO</name>
<evidence type="ECO:0000313" key="1">
    <source>
        <dbReference type="EMBL" id="KAE8410505.1"/>
    </source>
</evidence>
<protein>
    <submittedName>
        <fullName evidence="1">Uncharacterized protein</fullName>
    </submittedName>
</protein>
<reference evidence="1 2" key="1">
    <citation type="submission" date="2019-04" db="EMBL/GenBank/DDBJ databases">
        <authorList>
            <consortium name="DOE Joint Genome Institute"/>
            <person name="Mondo S."/>
            <person name="Kjaerbolling I."/>
            <person name="Vesth T."/>
            <person name="Frisvad J.C."/>
            <person name="Nybo J.L."/>
            <person name="Theobald S."/>
            <person name="Kildgaard S."/>
            <person name="Isbrandt T."/>
            <person name="Kuo A."/>
            <person name="Sato A."/>
            <person name="Lyhne E.K."/>
            <person name="Kogle M.E."/>
            <person name="Wiebenga A."/>
            <person name="Kun R.S."/>
            <person name="Lubbers R.J."/>
            <person name="Makela M.R."/>
            <person name="Barry K."/>
            <person name="Chovatia M."/>
            <person name="Clum A."/>
            <person name="Daum C."/>
            <person name="Haridas S."/>
            <person name="He G."/>
            <person name="LaButti K."/>
            <person name="Lipzen A."/>
            <person name="Riley R."/>
            <person name="Salamov A."/>
            <person name="Simmons B.A."/>
            <person name="Magnuson J.K."/>
            <person name="Henrissat B."/>
            <person name="Mortensen U.H."/>
            <person name="Larsen T.O."/>
            <person name="Devries R.P."/>
            <person name="Grigoriev I.V."/>
            <person name="Machida M."/>
            <person name="Baker S.E."/>
            <person name="Andersen M.R."/>
            <person name="Cantor M.N."/>
            <person name="Hua S.X."/>
        </authorList>
    </citation>
    <scope>NUCLEOTIDE SEQUENCE [LARGE SCALE GENOMIC DNA]</scope>
    <source>
        <strain evidence="1 2">CBS 117616</strain>
    </source>
</reference>
<sequence length="212" mass="24407">MLCDNLFYFRYRLVYVCDQMESRAGKGPVKKRILGDSWLIGIPSALLQYKRVAPSKSDALSQCRAGSFPVDADTHCMVPHLWLFERQTLDISTWCKPHIPDLKDMARDMRWQDSDIAYEVLNTRLFITYHGSIGLAARPGDQIVYSGGRYLFIFRSRDDGAVNLVGDCYVQRVITLLSTNIDMLGCWLSTQNCYMLFFYRYTHPSAVESYLP</sequence>
<gene>
    <name evidence="1" type="ORF">BDV36DRAFT_277661</name>
</gene>
<keyword evidence="2" id="KW-1185">Reference proteome</keyword>
<dbReference type="EMBL" id="ML735939">
    <property type="protein sequence ID" value="KAE8410505.1"/>
    <property type="molecule type" value="Genomic_DNA"/>
</dbReference>
<evidence type="ECO:0000313" key="2">
    <source>
        <dbReference type="Proteomes" id="UP000325395"/>
    </source>
</evidence>
<dbReference type="Proteomes" id="UP000325395">
    <property type="component" value="Unassembled WGS sequence"/>
</dbReference>
<proteinExistence type="predicted"/>
<organism evidence="1 2">
    <name type="scientific">Aspergillus pseudocaelatus</name>
    <dbReference type="NCBI Taxonomy" id="1825620"/>
    <lineage>
        <taxon>Eukaryota</taxon>
        <taxon>Fungi</taxon>
        <taxon>Dikarya</taxon>
        <taxon>Ascomycota</taxon>
        <taxon>Pezizomycotina</taxon>
        <taxon>Eurotiomycetes</taxon>
        <taxon>Eurotiomycetidae</taxon>
        <taxon>Eurotiales</taxon>
        <taxon>Aspergillaceae</taxon>
        <taxon>Aspergillus</taxon>
        <taxon>Aspergillus subgen. Circumdati</taxon>
    </lineage>
</organism>